<organism evidence="3 4">
    <name type="scientific">Chelativorans salis</name>
    <dbReference type="NCBI Taxonomy" id="2978478"/>
    <lineage>
        <taxon>Bacteria</taxon>
        <taxon>Pseudomonadati</taxon>
        <taxon>Pseudomonadota</taxon>
        <taxon>Alphaproteobacteria</taxon>
        <taxon>Hyphomicrobiales</taxon>
        <taxon>Phyllobacteriaceae</taxon>
        <taxon>Chelativorans</taxon>
    </lineage>
</organism>
<keyword evidence="1" id="KW-0472">Membrane</keyword>
<sequence>MKGFHRSRRAPKQYTLHMLSDHQLKDIGLSRSGIAFAVVAGTDSQAPVHPPCDSPKQLATRGSETHLAALGAATALILALILLIAFAGAVHFAGVPIVDIRL</sequence>
<comment type="caution">
    <text evidence="3">The sequence shown here is derived from an EMBL/GenBank/DDBJ whole genome shotgun (WGS) entry which is preliminary data.</text>
</comment>
<feature type="domain" description="YjiS-like" evidence="2">
    <location>
        <begin position="19"/>
        <end position="32"/>
    </location>
</feature>
<keyword evidence="4" id="KW-1185">Reference proteome</keyword>
<gene>
    <name evidence="3" type="ORF">N5A92_26965</name>
</gene>
<dbReference type="EMBL" id="JAOCZP010000017">
    <property type="protein sequence ID" value="MCT7378653.1"/>
    <property type="molecule type" value="Genomic_DNA"/>
</dbReference>
<name>A0ABT2LVU0_9HYPH</name>
<feature type="transmembrane region" description="Helical" evidence="1">
    <location>
        <begin position="67"/>
        <end position="93"/>
    </location>
</feature>
<reference evidence="3 4" key="1">
    <citation type="submission" date="2022-09" db="EMBL/GenBank/DDBJ databases">
        <title>Chelativorans salina sp. nov., a novel slightly halophilic bacterium isolated from a saline lake sediment enrichment.</title>
        <authorList>
            <person name="Gao L."/>
            <person name="Fang B.-Z."/>
            <person name="Li W.-J."/>
        </authorList>
    </citation>
    <scope>NUCLEOTIDE SEQUENCE [LARGE SCALE GENOMIC DNA]</scope>
    <source>
        <strain evidence="3 4">EGI FJ00035</strain>
    </source>
</reference>
<evidence type="ECO:0000313" key="3">
    <source>
        <dbReference type="EMBL" id="MCT7378653.1"/>
    </source>
</evidence>
<evidence type="ECO:0000313" key="4">
    <source>
        <dbReference type="Proteomes" id="UP001320831"/>
    </source>
</evidence>
<dbReference type="Proteomes" id="UP001320831">
    <property type="component" value="Unassembled WGS sequence"/>
</dbReference>
<dbReference type="Pfam" id="PF06568">
    <property type="entry name" value="YjiS-like"/>
    <property type="match status" value="1"/>
</dbReference>
<dbReference type="InterPro" id="IPR009506">
    <property type="entry name" value="YjiS-like"/>
</dbReference>
<evidence type="ECO:0000259" key="2">
    <source>
        <dbReference type="Pfam" id="PF06568"/>
    </source>
</evidence>
<proteinExistence type="predicted"/>
<keyword evidence="1" id="KW-0812">Transmembrane</keyword>
<dbReference type="RefSeq" id="WP_260907693.1">
    <property type="nucleotide sequence ID" value="NZ_JAOCZP010000017.1"/>
</dbReference>
<keyword evidence="1" id="KW-1133">Transmembrane helix</keyword>
<accession>A0ABT2LVU0</accession>
<protein>
    <submittedName>
        <fullName evidence="3">DUF1127 domain-containing protein</fullName>
    </submittedName>
</protein>
<evidence type="ECO:0000256" key="1">
    <source>
        <dbReference type="SAM" id="Phobius"/>
    </source>
</evidence>